<accession>A0A1X0N794</accession>
<comment type="caution">
    <text evidence="2">The sequence shown here is derived from an EMBL/GenBank/DDBJ whole genome shotgun (WGS) entry which is preliminary data.</text>
</comment>
<keyword evidence="3" id="KW-1185">Reference proteome</keyword>
<organism evidence="2 3">
    <name type="scientific">Pseudomonas floridensis</name>
    <dbReference type="NCBI Taxonomy" id="1958950"/>
    <lineage>
        <taxon>Bacteria</taxon>
        <taxon>Pseudomonadati</taxon>
        <taxon>Pseudomonadota</taxon>
        <taxon>Gammaproteobacteria</taxon>
        <taxon>Pseudomonadales</taxon>
        <taxon>Pseudomonadaceae</taxon>
        <taxon>Pseudomonas</taxon>
    </lineage>
</organism>
<evidence type="ECO:0000256" key="1">
    <source>
        <dbReference type="SAM" id="SignalP"/>
    </source>
</evidence>
<evidence type="ECO:0000313" key="2">
    <source>
        <dbReference type="EMBL" id="ORC59615.1"/>
    </source>
</evidence>
<keyword evidence="1" id="KW-0732">Signal</keyword>
<dbReference type="EMBL" id="MUIO01000027">
    <property type="protein sequence ID" value="ORC59615.1"/>
    <property type="molecule type" value="Genomic_DNA"/>
</dbReference>
<evidence type="ECO:0000313" key="3">
    <source>
        <dbReference type="Proteomes" id="UP000192815"/>
    </source>
</evidence>
<dbReference type="AlphaFoldDB" id="A0A1X0N794"/>
<protein>
    <submittedName>
        <fullName evidence="2">Uncharacterized protein</fullName>
    </submittedName>
</protein>
<feature type="signal peptide" evidence="1">
    <location>
        <begin position="1"/>
        <end position="21"/>
    </location>
</feature>
<gene>
    <name evidence="2" type="ORF">BZK31_09915</name>
</gene>
<proteinExistence type="predicted"/>
<dbReference type="OrthoDB" id="8776015at2"/>
<dbReference type="Proteomes" id="UP000192815">
    <property type="component" value="Unassembled WGS sequence"/>
</dbReference>
<reference evidence="3" key="1">
    <citation type="submission" date="2017-02" db="EMBL/GenBank/DDBJ databases">
        <title>Pseudomonas floridae sp. nov., a novel pathogenic bacterial species isolated from tomato.</title>
        <authorList>
            <person name="Timilsina S."/>
            <person name="Vallad G.E."/>
            <person name="Jones J.B."/>
        </authorList>
    </citation>
    <scope>NUCLEOTIDE SEQUENCE [LARGE SCALE GENOMIC DNA]</scope>
    <source>
        <strain evidence="3">GEV388</strain>
    </source>
</reference>
<dbReference type="RefSeq" id="WP_083182512.1">
    <property type="nucleotide sequence ID" value="NZ_CBCRZR010000007.1"/>
</dbReference>
<dbReference type="STRING" id="1958950.BZK31_09915"/>
<name>A0A1X0N794_9PSED</name>
<sequence length="88" mass="9681">MKRLTLTAMLLSSLIAGSAFASQYDKPGFVTEIEDGRLWVFREGSAELKAFKEFGEPTKQYSNIGAGPEGMTVKAADEKTLKDYLEAK</sequence>
<feature type="chain" id="PRO_5012009867" evidence="1">
    <location>
        <begin position="22"/>
        <end position="88"/>
    </location>
</feature>